<dbReference type="Proteomes" id="UP000472271">
    <property type="component" value="Chromosome 17"/>
</dbReference>
<dbReference type="GO" id="GO:0030681">
    <property type="term" value="C:multimeric ribonuclease P complex"/>
    <property type="evidence" value="ECO:0007669"/>
    <property type="project" value="TreeGrafter"/>
</dbReference>
<dbReference type="GO" id="GO:0001682">
    <property type="term" value="P:tRNA 5'-leader removal"/>
    <property type="evidence" value="ECO:0007669"/>
    <property type="project" value="InterPro"/>
</dbReference>
<dbReference type="AlphaFoldDB" id="A0A673APM5"/>
<keyword evidence="2" id="KW-1185">Reference proteome</keyword>
<evidence type="ECO:0000313" key="1">
    <source>
        <dbReference type="Ensembl" id="ENSSORP00005030357.1"/>
    </source>
</evidence>
<dbReference type="GO" id="GO:0004526">
    <property type="term" value="F:ribonuclease P activity"/>
    <property type="evidence" value="ECO:0007669"/>
    <property type="project" value="TreeGrafter"/>
</dbReference>
<dbReference type="Ensembl" id="ENSSORT00005031206.1">
    <property type="protein sequence ID" value="ENSSORP00005030356.1"/>
    <property type="gene ID" value="ENSSORG00005014475.1"/>
</dbReference>
<evidence type="ECO:0000313" key="2">
    <source>
        <dbReference type="Proteomes" id="UP000472271"/>
    </source>
</evidence>
<dbReference type="OrthoDB" id="63112at2759"/>
<protein>
    <submittedName>
        <fullName evidence="1">Ribonuclease P protein subunit p40-like</fullName>
    </submittedName>
</protein>
<dbReference type="GO" id="GO:0000447">
    <property type="term" value="P:endonucleolytic cleavage in ITS1 to separate SSU-rRNA from 5.8S rRNA and LSU-rRNA from tricistronic rRNA transcript (SSU-rRNA, 5.8S rRNA, LSU-rRNA)"/>
    <property type="evidence" value="ECO:0007669"/>
    <property type="project" value="TreeGrafter"/>
</dbReference>
<dbReference type="RefSeq" id="XP_030016297.1">
    <property type="nucleotide sequence ID" value="XM_030160437.1"/>
</dbReference>
<dbReference type="Ensembl" id="ENSSORT00005031205.1">
    <property type="protein sequence ID" value="ENSSORP00005030355.1"/>
    <property type="gene ID" value="ENSSORG00005014475.1"/>
</dbReference>
<dbReference type="InterPro" id="IPR013893">
    <property type="entry name" value="RNase_P_Rpp40"/>
</dbReference>
<reference evidence="1" key="1">
    <citation type="submission" date="2019-06" db="EMBL/GenBank/DDBJ databases">
        <authorList>
            <consortium name="Wellcome Sanger Institute Data Sharing"/>
        </authorList>
    </citation>
    <scope>NUCLEOTIDE SEQUENCE [LARGE SCALE GENOMIC DNA]</scope>
</reference>
<dbReference type="GeneID" id="115437219"/>
<dbReference type="Ensembl" id="ENSSORT00005031207.1">
    <property type="protein sequence ID" value="ENSSORP00005030357.1"/>
    <property type="gene ID" value="ENSSORG00005014475.1"/>
</dbReference>
<dbReference type="GO" id="GO:0000172">
    <property type="term" value="C:ribonuclease MRP complex"/>
    <property type="evidence" value="ECO:0007669"/>
    <property type="project" value="TreeGrafter"/>
</dbReference>
<proteinExistence type="predicted"/>
<name>A0A673APM5_9TELE</name>
<dbReference type="GO" id="GO:0000171">
    <property type="term" value="F:ribonuclease MRP activity"/>
    <property type="evidence" value="ECO:0007669"/>
    <property type="project" value="TreeGrafter"/>
</dbReference>
<dbReference type="PANTHER" id="PTHR15396:SF1">
    <property type="entry name" value="RIBONUCLEASE P PROTEIN SUBUNIT P40"/>
    <property type="match status" value="1"/>
</dbReference>
<sequence>MCADLERIPRTLLVSERSSFQNQKNQLSAHVGQHHFNYKVSVLLPECGSAPPLLDAALNGFSSFYLIRNLPVYMLLDQDFLQTAVHQGSVYGLSFGCRVDEDPCVALMPNGRLVLSLDKDSFELLGFERKKYRFTKRATSRYVVSVNFSDSSMTPGGRGYQRLLTGLKTHLPLVVDFLVSHHPGGTTALQPLLSRYDWSEHRPSVSTRCLANLPCPLLTSDLQSCDPHSVLDWLGAVDADVSCENSSSSFLSTMVCPEPKTTASSALNVSVSGFLNPHEIHHLIQELRSYLDQSQLASWVALTVHGFTDSPVSWAGDERSVLWSGNTFYSLLLFKDDTYQLHLATGAHHTCPP</sequence>
<dbReference type="PANTHER" id="PTHR15396">
    <property type="entry name" value="RIBONUCLEASE P PROTEIN SUBUNIT P40"/>
    <property type="match status" value="1"/>
</dbReference>
<gene>
    <name evidence="1" type="primary">LOC115437219</name>
</gene>
<dbReference type="Pfam" id="PF08584">
    <property type="entry name" value="Ribonuc_P_40"/>
    <property type="match status" value="1"/>
</dbReference>
<reference evidence="1" key="2">
    <citation type="submission" date="2025-05" db="UniProtKB">
        <authorList>
            <consortium name="Ensembl"/>
        </authorList>
    </citation>
    <scope>IDENTIFICATION</scope>
</reference>
<organism evidence="1 2">
    <name type="scientific">Sphaeramia orbicularis</name>
    <name type="common">orbiculate cardinalfish</name>
    <dbReference type="NCBI Taxonomy" id="375764"/>
    <lineage>
        <taxon>Eukaryota</taxon>
        <taxon>Metazoa</taxon>
        <taxon>Chordata</taxon>
        <taxon>Craniata</taxon>
        <taxon>Vertebrata</taxon>
        <taxon>Euteleostomi</taxon>
        <taxon>Actinopterygii</taxon>
        <taxon>Neopterygii</taxon>
        <taxon>Teleostei</taxon>
        <taxon>Neoteleostei</taxon>
        <taxon>Acanthomorphata</taxon>
        <taxon>Gobiaria</taxon>
        <taxon>Kurtiformes</taxon>
        <taxon>Apogonoidei</taxon>
        <taxon>Apogonidae</taxon>
        <taxon>Apogoninae</taxon>
        <taxon>Sphaeramia</taxon>
    </lineage>
</organism>
<accession>A0A673APM5</accession>
<dbReference type="Ensembl" id="ENSSORT00005031210.1">
    <property type="protein sequence ID" value="ENSSORP00005030360.1"/>
    <property type="gene ID" value="ENSSORG00005014475.1"/>
</dbReference>